<protein>
    <submittedName>
        <fullName evidence="1">Uncharacterized protein</fullName>
    </submittedName>
</protein>
<sequence>MKEFMILYMERKMLQDILLTTNLILETIRILFTDYLEKTRSSEKMKITCTKRDDILKRKSEYDADRASRQDKYDKQYESFRDEDRSRQSKIIDDIRGAIGDTSLDIDIDVRSMFSDTYEVVVSDEGDKFNPDKALSWDWKVTLDKNGDVKKESSSWSGLKAVTAKNLSNLKEIVRVLEILNKIDFKMLLEEVTPPNYKDYVTEKNPRYETAPDFDRELMEADVEDTIGNRKGILGTGSKFYRGDVYHFIMKETPSSYTMWDIPAYYVENNDGSLSDLYEKYSGRRNEYKYSMRKDKFFETIENPIKIVDFS</sequence>
<dbReference type="EMBL" id="BK016063">
    <property type="protein sequence ID" value="DAF92176.1"/>
    <property type="molecule type" value="Genomic_DNA"/>
</dbReference>
<name>A0A8S5UCH7_9CAUD</name>
<accession>A0A8S5UCH7</accession>
<organism evidence="1">
    <name type="scientific">Siphoviridae sp. ctgN495</name>
    <dbReference type="NCBI Taxonomy" id="2825608"/>
    <lineage>
        <taxon>Viruses</taxon>
        <taxon>Duplodnaviria</taxon>
        <taxon>Heunggongvirae</taxon>
        <taxon>Uroviricota</taxon>
        <taxon>Caudoviricetes</taxon>
    </lineage>
</organism>
<evidence type="ECO:0000313" key="1">
    <source>
        <dbReference type="EMBL" id="DAF92176.1"/>
    </source>
</evidence>
<proteinExistence type="predicted"/>
<reference evidence="1" key="1">
    <citation type="journal article" date="2021" name="Proc. Natl. Acad. Sci. U.S.A.">
        <title>A Catalog of Tens of Thousands of Viruses from Human Metagenomes Reveals Hidden Associations with Chronic Diseases.</title>
        <authorList>
            <person name="Tisza M.J."/>
            <person name="Buck C.B."/>
        </authorList>
    </citation>
    <scope>NUCLEOTIDE SEQUENCE</scope>
    <source>
        <strain evidence="1">CtgN495</strain>
    </source>
</reference>